<dbReference type="Proteomes" id="UP000618926">
    <property type="component" value="Unassembled WGS sequence"/>
</dbReference>
<sequence>MLENNSMVRVAMVTCTMHPGGLETYLLRLGGYLKSKGYQVDIITTADKGPWFGLIRERGIGSKHFQQPRKRWRRLHAIKVAVKLALARYDVIFTNHASPAQYSVSLLPDRVVVIPVVHNHHDEVYRVAGLNAGACNVAVTVSPKLYETFRQKYPHSKALCIPHGIDVPPAEILSGRLPHTFPLELIFVGQLAHDHKGVLFLPDIVKGCLAHGADVRLTVIGGGPDRERLESKIRELQLEKYIVLKGVIQPDEIYHYFTRSHIHLMPSFFEGLGLVLLESQANGCVPVASHLPGVTDTALVDGVSGFLVKTGAVEEFVHAILLLYNDPHKWTTMSHAAATYVRRHRSIDKMGEKYVALIQECLAGEYPLAKSRKRQMMSLFGRVPAAL</sequence>
<proteinExistence type="predicted"/>
<protein>
    <submittedName>
        <fullName evidence="3">Glycosyltransferase family 4 protein</fullName>
    </submittedName>
</protein>
<dbReference type="CDD" id="cd03801">
    <property type="entry name" value="GT4_PimA-like"/>
    <property type="match status" value="1"/>
</dbReference>
<keyword evidence="4" id="KW-1185">Reference proteome</keyword>
<dbReference type="SUPFAM" id="SSF53756">
    <property type="entry name" value="UDP-Glycosyltransferase/glycogen phosphorylase"/>
    <property type="match status" value="1"/>
</dbReference>
<dbReference type="Pfam" id="PF13439">
    <property type="entry name" value="Glyco_transf_4"/>
    <property type="match status" value="1"/>
</dbReference>
<accession>A0ABR9NUL9</accession>
<evidence type="ECO:0000259" key="1">
    <source>
        <dbReference type="Pfam" id="PF00534"/>
    </source>
</evidence>
<dbReference type="PANTHER" id="PTHR45947:SF14">
    <property type="entry name" value="SLL1723 PROTEIN"/>
    <property type="match status" value="1"/>
</dbReference>
<feature type="domain" description="Glycosyltransferase subfamily 4-like N-terminal" evidence="2">
    <location>
        <begin position="19"/>
        <end position="167"/>
    </location>
</feature>
<gene>
    <name evidence="3" type="ORF">IIE05_08200</name>
</gene>
<reference evidence="3 4" key="1">
    <citation type="submission" date="2020-10" db="EMBL/GenBank/DDBJ databases">
        <title>Investigation of anaerobic biodegradation of phenanthrene by a sulfate-dependent Geobacter anodireducens strain PheS2.</title>
        <authorList>
            <person name="Zhang Z."/>
        </authorList>
    </citation>
    <scope>NUCLEOTIDE SEQUENCE [LARGE SCALE GENOMIC DNA]</scope>
    <source>
        <strain evidence="3 4">PheS2</strain>
    </source>
</reference>
<dbReference type="InterPro" id="IPR050194">
    <property type="entry name" value="Glycosyltransferase_grp1"/>
</dbReference>
<evidence type="ECO:0000313" key="4">
    <source>
        <dbReference type="Proteomes" id="UP000618926"/>
    </source>
</evidence>
<comment type="caution">
    <text evidence="3">The sequence shown here is derived from an EMBL/GenBank/DDBJ whole genome shotgun (WGS) entry which is preliminary data.</text>
</comment>
<dbReference type="PANTHER" id="PTHR45947">
    <property type="entry name" value="SULFOQUINOVOSYL TRANSFERASE SQD2"/>
    <property type="match status" value="1"/>
</dbReference>
<dbReference type="InterPro" id="IPR001296">
    <property type="entry name" value="Glyco_trans_1"/>
</dbReference>
<feature type="domain" description="Glycosyl transferase family 1" evidence="1">
    <location>
        <begin position="184"/>
        <end position="336"/>
    </location>
</feature>
<organism evidence="3 4">
    <name type="scientific">Geobacter anodireducens</name>
    <dbReference type="NCBI Taxonomy" id="1340425"/>
    <lineage>
        <taxon>Bacteria</taxon>
        <taxon>Pseudomonadati</taxon>
        <taxon>Thermodesulfobacteriota</taxon>
        <taxon>Desulfuromonadia</taxon>
        <taxon>Geobacterales</taxon>
        <taxon>Geobacteraceae</taxon>
        <taxon>Geobacter</taxon>
    </lineage>
</organism>
<dbReference type="InterPro" id="IPR028098">
    <property type="entry name" value="Glyco_trans_4-like_N"/>
</dbReference>
<dbReference type="RefSeq" id="WP_082021112.1">
    <property type="nucleotide sequence ID" value="NZ_JADBFD010000009.1"/>
</dbReference>
<evidence type="ECO:0000259" key="2">
    <source>
        <dbReference type="Pfam" id="PF13439"/>
    </source>
</evidence>
<dbReference type="Gene3D" id="3.40.50.2000">
    <property type="entry name" value="Glycogen Phosphorylase B"/>
    <property type="match status" value="2"/>
</dbReference>
<evidence type="ECO:0000313" key="3">
    <source>
        <dbReference type="EMBL" id="MBE2887949.1"/>
    </source>
</evidence>
<dbReference type="EMBL" id="JADBFD010000009">
    <property type="protein sequence ID" value="MBE2887949.1"/>
    <property type="molecule type" value="Genomic_DNA"/>
</dbReference>
<dbReference type="Pfam" id="PF00534">
    <property type="entry name" value="Glycos_transf_1"/>
    <property type="match status" value="1"/>
</dbReference>
<name>A0ABR9NUL9_9BACT</name>